<dbReference type="GO" id="GO:0003677">
    <property type="term" value="F:DNA binding"/>
    <property type="evidence" value="ECO:0007669"/>
    <property type="project" value="UniProtKB-KW"/>
</dbReference>
<dbReference type="SMART" id="SM00420">
    <property type="entry name" value="HTH_DEOR"/>
    <property type="match status" value="1"/>
</dbReference>
<dbReference type="InterPro" id="IPR036390">
    <property type="entry name" value="WH_DNA-bd_sf"/>
</dbReference>
<dbReference type="SMART" id="SM01134">
    <property type="entry name" value="DeoRC"/>
    <property type="match status" value="1"/>
</dbReference>
<protein>
    <submittedName>
        <fullName evidence="6">Glycerol-3-phosphate regulon repressor</fullName>
    </submittedName>
</protein>
<dbReference type="EMBL" id="CP020330">
    <property type="protein sequence ID" value="AQZ50068.1"/>
    <property type="molecule type" value="Genomic_DNA"/>
</dbReference>
<keyword evidence="3" id="KW-0238">DNA-binding</keyword>
<dbReference type="PROSITE" id="PS51000">
    <property type="entry name" value="HTH_DEOR_2"/>
    <property type="match status" value="1"/>
</dbReference>
<dbReference type="PROSITE" id="PS00894">
    <property type="entry name" value="HTH_DEOR_1"/>
    <property type="match status" value="1"/>
</dbReference>
<evidence type="ECO:0000256" key="4">
    <source>
        <dbReference type="ARBA" id="ARBA00023163"/>
    </source>
</evidence>
<keyword evidence="7" id="KW-1185">Reference proteome</keyword>
<dbReference type="PRINTS" id="PR00037">
    <property type="entry name" value="HTHLACR"/>
</dbReference>
<dbReference type="KEGG" id="mmed:Mame_00692"/>
<keyword evidence="2" id="KW-0805">Transcription regulation</keyword>
<keyword evidence="1" id="KW-0678">Repressor</keyword>
<evidence type="ECO:0000256" key="3">
    <source>
        <dbReference type="ARBA" id="ARBA00023125"/>
    </source>
</evidence>
<dbReference type="GO" id="GO:0003700">
    <property type="term" value="F:DNA-binding transcription factor activity"/>
    <property type="evidence" value="ECO:0007669"/>
    <property type="project" value="InterPro"/>
</dbReference>
<dbReference type="SUPFAM" id="SSF100950">
    <property type="entry name" value="NagB/RpiA/CoA transferase-like"/>
    <property type="match status" value="1"/>
</dbReference>
<reference evidence="6 7" key="1">
    <citation type="submission" date="2017-03" db="EMBL/GenBank/DDBJ databases">
        <title>Foreign affairs: Plasmid Transfer between Roseobacters and Rhizobia.</title>
        <authorList>
            <person name="Bartling P."/>
            <person name="Bunk B."/>
            <person name="Overmann J."/>
            <person name="Brinkmann H."/>
            <person name="Petersen J."/>
        </authorList>
    </citation>
    <scope>NUCLEOTIDE SEQUENCE [LARGE SCALE GENOMIC DNA]</scope>
    <source>
        <strain evidence="6 7">MACL11</strain>
    </source>
</reference>
<dbReference type="Pfam" id="PF08220">
    <property type="entry name" value="HTH_DeoR"/>
    <property type="match status" value="1"/>
</dbReference>
<accession>A0A1U9YXA5</accession>
<organism evidence="6 7">
    <name type="scientific">Martelella mediterranea DSM 17316</name>
    <dbReference type="NCBI Taxonomy" id="1122214"/>
    <lineage>
        <taxon>Bacteria</taxon>
        <taxon>Pseudomonadati</taxon>
        <taxon>Pseudomonadota</taxon>
        <taxon>Alphaproteobacteria</taxon>
        <taxon>Hyphomicrobiales</taxon>
        <taxon>Aurantimonadaceae</taxon>
        <taxon>Martelella</taxon>
    </lineage>
</organism>
<dbReference type="InterPro" id="IPR036388">
    <property type="entry name" value="WH-like_DNA-bd_sf"/>
</dbReference>
<dbReference type="OrthoDB" id="9797223at2"/>
<dbReference type="PANTHER" id="PTHR30363">
    <property type="entry name" value="HTH-TYPE TRANSCRIPTIONAL REGULATOR SRLR-RELATED"/>
    <property type="match status" value="1"/>
</dbReference>
<dbReference type="InterPro" id="IPR014036">
    <property type="entry name" value="DeoR-like_C"/>
</dbReference>
<dbReference type="InterPro" id="IPR037171">
    <property type="entry name" value="NagB/RpiA_transferase-like"/>
</dbReference>
<evidence type="ECO:0000313" key="7">
    <source>
        <dbReference type="Proteomes" id="UP000191135"/>
    </source>
</evidence>
<dbReference type="STRING" id="1122214.Mame_00692"/>
<dbReference type="InterPro" id="IPR018356">
    <property type="entry name" value="Tscrpt_reg_HTH_DeoR_CS"/>
</dbReference>
<evidence type="ECO:0000313" key="6">
    <source>
        <dbReference type="EMBL" id="AQZ50068.1"/>
    </source>
</evidence>
<gene>
    <name evidence="6" type="primary">glpR_4</name>
    <name evidence="6" type="ORF">Mame_00692</name>
</gene>
<dbReference type="Gene3D" id="1.10.10.10">
    <property type="entry name" value="Winged helix-like DNA-binding domain superfamily/Winged helix DNA-binding domain"/>
    <property type="match status" value="1"/>
</dbReference>
<dbReference type="PANTHER" id="PTHR30363:SF4">
    <property type="entry name" value="GLYCEROL-3-PHOSPHATE REGULON REPRESSOR"/>
    <property type="match status" value="1"/>
</dbReference>
<dbReference type="InterPro" id="IPR050313">
    <property type="entry name" value="Carb_Metab_HTH_regulators"/>
</dbReference>
<proteinExistence type="predicted"/>
<keyword evidence="4" id="KW-0804">Transcription</keyword>
<name>A0A1U9YXA5_9HYPH</name>
<evidence type="ECO:0000259" key="5">
    <source>
        <dbReference type="PROSITE" id="PS51000"/>
    </source>
</evidence>
<dbReference type="Proteomes" id="UP000191135">
    <property type="component" value="Chromosome"/>
</dbReference>
<evidence type="ECO:0000256" key="2">
    <source>
        <dbReference type="ARBA" id="ARBA00023015"/>
    </source>
</evidence>
<dbReference type="InterPro" id="IPR001034">
    <property type="entry name" value="DeoR_HTH"/>
</dbReference>
<sequence>MKLDDRRRDIVDLLVEEGTVSLDDLAARFAVSKMTIHRDLDDLEAEGLLRKVRGGATIEASGQFESDYRYRAKMAPALKSAIARRAADFIEPGMSVMVDDGSTSEAVIPFLIEKRPLTVITNNLSIINGLSGQGGISLIALGGDFSKKFNGFFGVITTATLADLRADIALITSSSIHGRIACHQDQEVLQVKRAMMAVAQKSYLMADHNKFGRTALHRLADLDAFAGVVTSRALPQEQAAELTSQGIELYFAEEE</sequence>
<dbReference type="RefSeq" id="WP_018067718.1">
    <property type="nucleotide sequence ID" value="NZ_AQWH01000052.1"/>
</dbReference>
<evidence type="ECO:0000256" key="1">
    <source>
        <dbReference type="ARBA" id="ARBA00022491"/>
    </source>
</evidence>
<dbReference type="SUPFAM" id="SSF46785">
    <property type="entry name" value="Winged helix' DNA-binding domain"/>
    <property type="match status" value="1"/>
</dbReference>
<dbReference type="eggNOG" id="COG1349">
    <property type="taxonomic scope" value="Bacteria"/>
</dbReference>
<dbReference type="Gene3D" id="3.40.50.1360">
    <property type="match status" value="1"/>
</dbReference>
<feature type="domain" description="HTH deoR-type" evidence="5">
    <location>
        <begin position="3"/>
        <end position="58"/>
    </location>
</feature>
<dbReference type="Pfam" id="PF00455">
    <property type="entry name" value="DeoRC"/>
    <property type="match status" value="1"/>
</dbReference>
<dbReference type="AlphaFoldDB" id="A0A1U9YXA5"/>